<dbReference type="RefSeq" id="WP_011276068.1">
    <property type="nucleotide sequence ID" value="NC_007168.1"/>
</dbReference>
<gene>
    <name evidence="1" type="ordered locus">SH1790</name>
</gene>
<dbReference type="KEGG" id="sha:SH1790"/>
<evidence type="ECO:0000313" key="1">
    <source>
        <dbReference type="EMBL" id="BAE05099.1"/>
    </source>
</evidence>
<evidence type="ECO:0000313" key="2">
    <source>
        <dbReference type="Proteomes" id="UP000000543"/>
    </source>
</evidence>
<proteinExistence type="predicted"/>
<dbReference type="OrthoDB" id="2413380at2"/>
<dbReference type="EMBL" id="AP006716">
    <property type="protein sequence ID" value="BAE05099.1"/>
    <property type="molecule type" value="Genomic_DNA"/>
</dbReference>
<name>Q4L5H6_STAHJ</name>
<organism evidence="1 2">
    <name type="scientific">Staphylococcus haemolyticus (strain JCSC1435)</name>
    <dbReference type="NCBI Taxonomy" id="279808"/>
    <lineage>
        <taxon>Bacteria</taxon>
        <taxon>Bacillati</taxon>
        <taxon>Bacillota</taxon>
        <taxon>Bacilli</taxon>
        <taxon>Bacillales</taxon>
        <taxon>Staphylococcaceae</taxon>
        <taxon>Staphylococcus</taxon>
    </lineage>
</organism>
<dbReference type="HOGENOM" id="CLU_2556643_0_0_9"/>
<dbReference type="Proteomes" id="UP000000543">
    <property type="component" value="Chromosome"/>
</dbReference>
<accession>Q4L5H6</accession>
<dbReference type="AlphaFoldDB" id="Q4L5H6"/>
<protein>
    <submittedName>
        <fullName evidence="1">Uncharacterized protein</fullName>
    </submittedName>
</protein>
<reference evidence="1 2" key="1">
    <citation type="journal article" date="2005" name="J. Bacteriol.">
        <title>Whole-genome sequencing of Staphylococcus haemolyticus uncovers the extreme plasticity of its genome and the evolution of human-colonizing staphylococcal species.</title>
        <authorList>
            <person name="Takeuchi F."/>
            <person name="Watanabe S."/>
            <person name="Baba T."/>
            <person name="Yuzawa H."/>
            <person name="Ito T."/>
            <person name="Morimoto Y."/>
            <person name="Kuroda M."/>
            <person name="Cui L."/>
            <person name="Takahashi M."/>
            <person name="Ankai A."/>
            <person name="Baba S."/>
            <person name="Fukui S."/>
            <person name="Lee J.C."/>
            <person name="Hiramatsu K."/>
        </authorList>
    </citation>
    <scope>NUCLEOTIDE SEQUENCE [LARGE SCALE GENOMIC DNA]</scope>
    <source>
        <strain evidence="1 2">JCSC1435</strain>
    </source>
</reference>
<sequence length="79" mass="9518">MKDKDYKRAWQKLKDKLTEDYIEQIRYINQYSITDADDDWSSGWNMSTAKQLYTDLHLMDQLDGTKEFQNLLSDLECEE</sequence>